<dbReference type="InterPro" id="IPR028098">
    <property type="entry name" value="Glyco_trans_4-like_N"/>
</dbReference>
<gene>
    <name evidence="2" type="ORF">E6C76_13790</name>
</gene>
<dbReference type="Proteomes" id="UP000308430">
    <property type="component" value="Unassembled WGS sequence"/>
</dbReference>
<organism evidence="2 3">
    <name type="scientific">Pseudothauera nasutitermitis</name>
    <dbReference type="NCBI Taxonomy" id="2565930"/>
    <lineage>
        <taxon>Bacteria</taxon>
        <taxon>Pseudomonadati</taxon>
        <taxon>Pseudomonadota</taxon>
        <taxon>Betaproteobacteria</taxon>
        <taxon>Rhodocyclales</taxon>
        <taxon>Zoogloeaceae</taxon>
        <taxon>Pseudothauera</taxon>
    </lineage>
</organism>
<dbReference type="Pfam" id="PF13692">
    <property type="entry name" value="Glyco_trans_1_4"/>
    <property type="match status" value="1"/>
</dbReference>
<comment type="caution">
    <text evidence="2">The sequence shown here is derived from an EMBL/GenBank/DDBJ whole genome shotgun (WGS) entry which is preliminary data.</text>
</comment>
<proteinExistence type="predicted"/>
<evidence type="ECO:0000313" key="2">
    <source>
        <dbReference type="EMBL" id="THF63659.1"/>
    </source>
</evidence>
<dbReference type="EMBL" id="SSOC01000005">
    <property type="protein sequence ID" value="THF63659.1"/>
    <property type="molecule type" value="Genomic_DNA"/>
</dbReference>
<dbReference type="SUPFAM" id="SSF53756">
    <property type="entry name" value="UDP-Glycosyltransferase/glycogen phosphorylase"/>
    <property type="match status" value="1"/>
</dbReference>
<dbReference type="PANTHER" id="PTHR12526">
    <property type="entry name" value="GLYCOSYLTRANSFERASE"/>
    <property type="match status" value="1"/>
</dbReference>
<evidence type="ECO:0000259" key="1">
    <source>
        <dbReference type="Pfam" id="PF13439"/>
    </source>
</evidence>
<accession>A0A4S4AUM0</accession>
<protein>
    <submittedName>
        <fullName evidence="2">TIGR03088 family PEP-CTERM/XrtA system glycosyltransferase</fullName>
    </submittedName>
</protein>
<sequence>MSDPRPLIAHVLYGFRVGGLENGVVNLINGLPESRYRHAVLSLTDSCPRFRARVARADVEFIDLSKPPGHGFRLYGRLAALFRELRPAVVHTRNLAALEVQVPARMAGVPVRIHGEHGWDVGDPQGTRRRYQWVRRAYRPFVTRYVALSAQLEGYLNARVGVPAARIARICNGVDARRFHPAERGREPLAGSPFNASALRVIGTVGRLQAVKDQTLLVRAFARLLRSEPQLAAPLRLCIVGDGPLRADLERTVAEAGLGGRVWLAGERDDTPEVMRALDGFVLPSRAEGISNTVLEAMASGLPVIASAVGGNPELVDAGRTGTLVPAGDEEALAAALAGWLHAPQRARAQGLAGRVRVEEGFSLDGMVARYAALYDELLAAAG</sequence>
<evidence type="ECO:0000313" key="3">
    <source>
        <dbReference type="Proteomes" id="UP000308430"/>
    </source>
</evidence>
<name>A0A4S4AUM0_9RHOO</name>
<dbReference type="OrthoDB" id="9775208at2"/>
<keyword evidence="2" id="KW-0808">Transferase</keyword>
<keyword evidence="3" id="KW-1185">Reference proteome</keyword>
<dbReference type="RefSeq" id="WP_136348820.1">
    <property type="nucleotide sequence ID" value="NZ_SSOC01000005.1"/>
</dbReference>
<reference evidence="2 3" key="1">
    <citation type="submission" date="2019-04" db="EMBL/GenBank/DDBJ databases">
        <title>Azoarcus nasutitermitis sp. nov. isolated from termite nest.</title>
        <authorList>
            <person name="Lin S.-Y."/>
            <person name="Hameed A."/>
            <person name="Hsu Y.-H."/>
            <person name="Young C.-C."/>
        </authorList>
    </citation>
    <scope>NUCLEOTIDE SEQUENCE [LARGE SCALE GENOMIC DNA]</scope>
    <source>
        <strain evidence="2 3">CC-YHH838</strain>
    </source>
</reference>
<dbReference type="Pfam" id="PF13439">
    <property type="entry name" value="Glyco_transf_4"/>
    <property type="match status" value="1"/>
</dbReference>
<dbReference type="GO" id="GO:0016757">
    <property type="term" value="F:glycosyltransferase activity"/>
    <property type="evidence" value="ECO:0007669"/>
    <property type="project" value="UniProtKB-ARBA"/>
</dbReference>
<dbReference type="PANTHER" id="PTHR12526:SF636">
    <property type="entry name" value="BLL3647 PROTEIN"/>
    <property type="match status" value="1"/>
</dbReference>
<dbReference type="InterPro" id="IPR017522">
    <property type="entry name" value="Sugar_tfrase_PEP-CTERM_Stp2"/>
</dbReference>
<dbReference type="Gene3D" id="3.40.50.2000">
    <property type="entry name" value="Glycogen Phosphorylase B"/>
    <property type="match status" value="2"/>
</dbReference>
<feature type="domain" description="Glycosyltransferase subfamily 4-like N-terminal" evidence="1">
    <location>
        <begin position="17"/>
        <end position="178"/>
    </location>
</feature>
<dbReference type="NCBIfam" id="TIGR03088">
    <property type="entry name" value="stp2"/>
    <property type="match status" value="1"/>
</dbReference>
<dbReference type="AlphaFoldDB" id="A0A4S4AUM0"/>